<dbReference type="PANTHER" id="PTHR43335">
    <property type="entry name" value="ABC TRANSPORTER, ATP-BINDING PROTEIN"/>
    <property type="match status" value="1"/>
</dbReference>
<gene>
    <name evidence="6" type="ORF">A6M13_06935</name>
</gene>
<evidence type="ECO:0000256" key="4">
    <source>
        <dbReference type="ARBA" id="ARBA00022840"/>
    </source>
</evidence>
<keyword evidence="7" id="KW-1185">Reference proteome</keyword>
<dbReference type="STRING" id="33978.A6M13_06935"/>
<dbReference type="Proteomes" id="UP000093199">
    <property type="component" value="Unassembled WGS sequence"/>
</dbReference>
<keyword evidence="4 6" id="KW-0067">ATP-binding</keyword>
<evidence type="ECO:0000313" key="7">
    <source>
        <dbReference type="Proteomes" id="UP000093199"/>
    </source>
</evidence>
<keyword evidence="3" id="KW-0547">Nucleotide-binding</keyword>
<dbReference type="PROSITE" id="PS00211">
    <property type="entry name" value="ABC_TRANSPORTER_1"/>
    <property type="match status" value="1"/>
</dbReference>
<reference evidence="6 7" key="1">
    <citation type="submission" date="2016-07" db="EMBL/GenBank/DDBJ databases">
        <title>Caryophanon tenue genome sequencing.</title>
        <authorList>
            <person name="Verma A."/>
            <person name="Pal Y."/>
            <person name="Krishnamurthi S."/>
        </authorList>
    </citation>
    <scope>NUCLEOTIDE SEQUENCE [LARGE SCALE GENOMIC DNA]</scope>
    <source>
        <strain evidence="6 7">DSM 14152</strain>
    </source>
</reference>
<protein>
    <submittedName>
        <fullName evidence="6">Bacitracin ABC transporter ATP-binding protein</fullName>
    </submittedName>
</protein>
<dbReference type="SMART" id="SM00382">
    <property type="entry name" value="AAA"/>
    <property type="match status" value="1"/>
</dbReference>
<dbReference type="OrthoDB" id="9804819at2"/>
<organism evidence="6 7">
    <name type="scientific">Caryophanon tenue</name>
    <dbReference type="NCBI Taxonomy" id="33978"/>
    <lineage>
        <taxon>Bacteria</taxon>
        <taxon>Bacillati</taxon>
        <taxon>Bacillota</taxon>
        <taxon>Bacilli</taxon>
        <taxon>Bacillales</taxon>
        <taxon>Caryophanaceae</taxon>
        <taxon>Caryophanon</taxon>
    </lineage>
</organism>
<comment type="caution">
    <text evidence="6">The sequence shown here is derived from an EMBL/GenBank/DDBJ whole genome shotgun (WGS) entry which is preliminary data.</text>
</comment>
<dbReference type="Gene3D" id="3.40.50.300">
    <property type="entry name" value="P-loop containing nucleotide triphosphate hydrolases"/>
    <property type="match status" value="1"/>
</dbReference>
<comment type="similarity">
    <text evidence="1">Belongs to the ABC transporter superfamily.</text>
</comment>
<dbReference type="PROSITE" id="PS50893">
    <property type="entry name" value="ABC_TRANSPORTER_2"/>
    <property type="match status" value="1"/>
</dbReference>
<feature type="domain" description="ABC transporter" evidence="5">
    <location>
        <begin position="8"/>
        <end position="230"/>
    </location>
</feature>
<evidence type="ECO:0000256" key="3">
    <source>
        <dbReference type="ARBA" id="ARBA00022741"/>
    </source>
</evidence>
<evidence type="ECO:0000259" key="5">
    <source>
        <dbReference type="PROSITE" id="PS50893"/>
    </source>
</evidence>
<evidence type="ECO:0000313" key="6">
    <source>
        <dbReference type="EMBL" id="OCS82604.1"/>
    </source>
</evidence>
<dbReference type="SUPFAM" id="SSF52540">
    <property type="entry name" value="P-loop containing nucleoside triphosphate hydrolases"/>
    <property type="match status" value="1"/>
</dbReference>
<dbReference type="InterPro" id="IPR017871">
    <property type="entry name" value="ABC_transporter-like_CS"/>
</dbReference>
<proteinExistence type="inferred from homology"/>
<evidence type="ECO:0000256" key="1">
    <source>
        <dbReference type="ARBA" id="ARBA00005417"/>
    </source>
</evidence>
<dbReference type="InterPro" id="IPR003593">
    <property type="entry name" value="AAA+_ATPase"/>
</dbReference>
<sequence>MTHTQIVVQIEQLTKTYKEMNVLDNISLQLEKGKIYGLIGMNGAGKTTLMKCMLQLSPPTSGTITLFNGRDALKRIGMMIEAPAFFLQMTAKQSLEYYRKLKGIPSKTRTDEVLALVELTHAANKKTKEFSLGMKQRLGIAIALLSKPELLVLDEPINGLDPKGVVAIRQLFKRLSTEHDMTILLSSHNLPELYQTATDYVFIHEGKLLKELTLLELEQACKQYIMIGCENPAQAVTILEQHFQFTDYTILPNGQLRLFEGTEQLADILTTLVQHGIRVTHFSLEGDTLENYFLSLIGGEAHA</sequence>
<dbReference type="AlphaFoldDB" id="A0A1C0Y632"/>
<dbReference type="GO" id="GO:0005524">
    <property type="term" value="F:ATP binding"/>
    <property type="evidence" value="ECO:0007669"/>
    <property type="project" value="UniProtKB-KW"/>
</dbReference>
<dbReference type="RefSeq" id="WP_066548314.1">
    <property type="nucleotide sequence ID" value="NZ_MASJ01000040.1"/>
</dbReference>
<dbReference type="GO" id="GO:0016887">
    <property type="term" value="F:ATP hydrolysis activity"/>
    <property type="evidence" value="ECO:0007669"/>
    <property type="project" value="InterPro"/>
</dbReference>
<dbReference type="PANTHER" id="PTHR43335:SF8">
    <property type="entry name" value="ABC TRANSPORTER, ATP-BINDING PROTEIN"/>
    <property type="match status" value="1"/>
</dbReference>
<keyword evidence="2" id="KW-0813">Transport</keyword>
<accession>A0A1C0Y632</accession>
<dbReference type="EMBL" id="MASJ01000040">
    <property type="protein sequence ID" value="OCS82604.1"/>
    <property type="molecule type" value="Genomic_DNA"/>
</dbReference>
<dbReference type="Pfam" id="PF00005">
    <property type="entry name" value="ABC_tran"/>
    <property type="match status" value="1"/>
</dbReference>
<name>A0A1C0Y632_9BACL</name>
<evidence type="ECO:0000256" key="2">
    <source>
        <dbReference type="ARBA" id="ARBA00022448"/>
    </source>
</evidence>
<dbReference type="InterPro" id="IPR027417">
    <property type="entry name" value="P-loop_NTPase"/>
</dbReference>
<dbReference type="InterPro" id="IPR003439">
    <property type="entry name" value="ABC_transporter-like_ATP-bd"/>
</dbReference>